<dbReference type="CDD" id="cd06222">
    <property type="entry name" value="RNase_H_like"/>
    <property type="match status" value="1"/>
</dbReference>
<dbReference type="InterPro" id="IPR044730">
    <property type="entry name" value="RNase_H-like_dom_plant"/>
</dbReference>
<gene>
    <name evidence="3" type="ORF">V6N12_007653</name>
</gene>
<protein>
    <recommendedName>
        <fullName evidence="5">Reverse transcriptase</fullName>
    </recommendedName>
</protein>
<dbReference type="PANTHER" id="PTHR47074">
    <property type="entry name" value="BNAC02G40300D PROTEIN"/>
    <property type="match status" value="1"/>
</dbReference>
<dbReference type="Gene3D" id="3.30.420.10">
    <property type="entry name" value="Ribonuclease H-like superfamily/Ribonuclease H"/>
    <property type="match status" value="1"/>
</dbReference>
<proteinExistence type="predicted"/>
<name>A0ABR2F2F0_9ROSI</name>
<dbReference type="InterPro" id="IPR052929">
    <property type="entry name" value="RNase_H-like_EbsB-rel"/>
</dbReference>
<dbReference type="EMBL" id="JBBPBM010000009">
    <property type="protein sequence ID" value="KAK8569121.1"/>
    <property type="molecule type" value="Genomic_DNA"/>
</dbReference>
<sequence length="268" mass="30668">MTLSILYVMVWAVNLPSKIKIKIAMWRIINNFVSTFANLQRRRLNVVNSCPFCHSLGETIEHLMRDCCFARQLSDKAGFQLPPNHVDVQWPYWLASFFSSLRDKQQRMLLVTYWVIWFTRNKAPQANVIKCNFDSAYLAHSKEAITRVICRDSGGMIMAACTTPHYHVVNAFVSKALACFQAIVFAKDLGFRRIVVKGDSLMIIQKVNCNILDKSIIAPIIHDIKEATRNLESVSFCFARREANMLCMCLLVMVALIELQCTGLKKPR</sequence>
<accession>A0ABR2F2F0</accession>
<dbReference type="Pfam" id="PF13966">
    <property type="entry name" value="zf-RVT"/>
    <property type="match status" value="1"/>
</dbReference>
<dbReference type="InterPro" id="IPR036397">
    <property type="entry name" value="RNaseH_sf"/>
</dbReference>
<dbReference type="InterPro" id="IPR026960">
    <property type="entry name" value="RVT-Znf"/>
</dbReference>
<keyword evidence="4" id="KW-1185">Reference proteome</keyword>
<evidence type="ECO:0000259" key="1">
    <source>
        <dbReference type="Pfam" id="PF13456"/>
    </source>
</evidence>
<evidence type="ECO:0000313" key="3">
    <source>
        <dbReference type="EMBL" id="KAK8569121.1"/>
    </source>
</evidence>
<comment type="caution">
    <text evidence="3">The sequence shown here is derived from an EMBL/GenBank/DDBJ whole genome shotgun (WGS) entry which is preliminary data.</text>
</comment>
<evidence type="ECO:0008006" key="5">
    <source>
        <dbReference type="Google" id="ProtNLM"/>
    </source>
</evidence>
<organism evidence="3 4">
    <name type="scientific">Hibiscus sabdariffa</name>
    <name type="common">roselle</name>
    <dbReference type="NCBI Taxonomy" id="183260"/>
    <lineage>
        <taxon>Eukaryota</taxon>
        <taxon>Viridiplantae</taxon>
        <taxon>Streptophyta</taxon>
        <taxon>Embryophyta</taxon>
        <taxon>Tracheophyta</taxon>
        <taxon>Spermatophyta</taxon>
        <taxon>Magnoliopsida</taxon>
        <taxon>eudicotyledons</taxon>
        <taxon>Gunneridae</taxon>
        <taxon>Pentapetalae</taxon>
        <taxon>rosids</taxon>
        <taxon>malvids</taxon>
        <taxon>Malvales</taxon>
        <taxon>Malvaceae</taxon>
        <taxon>Malvoideae</taxon>
        <taxon>Hibiscus</taxon>
    </lineage>
</organism>
<dbReference type="InterPro" id="IPR002156">
    <property type="entry name" value="RNaseH_domain"/>
</dbReference>
<feature type="domain" description="Reverse transcriptase zinc-binding" evidence="2">
    <location>
        <begin position="9"/>
        <end position="73"/>
    </location>
</feature>
<reference evidence="3 4" key="1">
    <citation type="journal article" date="2024" name="G3 (Bethesda)">
        <title>Genome assembly of Hibiscus sabdariffa L. provides insights into metabolisms of medicinal natural products.</title>
        <authorList>
            <person name="Kim T."/>
        </authorList>
    </citation>
    <scope>NUCLEOTIDE SEQUENCE [LARGE SCALE GENOMIC DNA]</scope>
    <source>
        <strain evidence="3">TK-2024</strain>
        <tissue evidence="3">Old leaves</tissue>
    </source>
</reference>
<evidence type="ECO:0000313" key="4">
    <source>
        <dbReference type="Proteomes" id="UP001472677"/>
    </source>
</evidence>
<evidence type="ECO:0000259" key="2">
    <source>
        <dbReference type="Pfam" id="PF13966"/>
    </source>
</evidence>
<dbReference type="PANTHER" id="PTHR47074:SF61">
    <property type="entry name" value="RNASE H TYPE-1 DOMAIN-CONTAINING PROTEIN"/>
    <property type="match status" value="1"/>
</dbReference>
<dbReference type="Proteomes" id="UP001472677">
    <property type="component" value="Unassembled WGS sequence"/>
</dbReference>
<dbReference type="Pfam" id="PF13456">
    <property type="entry name" value="RVT_3"/>
    <property type="match status" value="1"/>
</dbReference>
<feature type="domain" description="RNase H type-1" evidence="1">
    <location>
        <begin position="132"/>
        <end position="245"/>
    </location>
</feature>